<keyword evidence="1" id="KW-0472">Membrane</keyword>
<dbReference type="Proteomes" id="UP000095287">
    <property type="component" value="Unplaced"/>
</dbReference>
<dbReference type="AlphaFoldDB" id="A0A1I8AMB3"/>
<accession>A0A1I8AMB3</accession>
<keyword evidence="1" id="KW-0812">Transmembrane</keyword>
<feature type="transmembrane region" description="Helical" evidence="1">
    <location>
        <begin position="6"/>
        <end position="28"/>
    </location>
</feature>
<feature type="transmembrane region" description="Helical" evidence="1">
    <location>
        <begin position="172"/>
        <end position="199"/>
    </location>
</feature>
<keyword evidence="1" id="KW-1133">Transmembrane helix</keyword>
<evidence type="ECO:0000313" key="2">
    <source>
        <dbReference type="Proteomes" id="UP000095287"/>
    </source>
</evidence>
<name>A0A1I8AMB3_9BILA</name>
<feature type="transmembrane region" description="Helical" evidence="1">
    <location>
        <begin position="80"/>
        <end position="113"/>
    </location>
</feature>
<protein>
    <submittedName>
        <fullName evidence="3">G_PROTEIN_RECEP_F1_2 domain-containing protein</fullName>
    </submittedName>
</protein>
<feature type="transmembrane region" description="Helical" evidence="1">
    <location>
        <begin position="35"/>
        <end position="56"/>
    </location>
</feature>
<dbReference type="Gene3D" id="1.20.1070.10">
    <property type="entry name" value="Rhodopsin 7-helix transmembrane proteins"/>
    <property type="match status" value="1"/>
</dbReference>
<dbReference type="WBParaSite" id="L893_g7078.t1">
    <property type="protein sequence ID" value="L893_g7078.t1"/>
    <property type="gene ID" value="L893_g7078"/>
</dbReference>
<evidence type="ECO:0000256" key="1">
    <source>
        <dbReference type="SAM" id="Phobius"/>
    </source>
</evidence>
<keyword evidence="2" id="KW-1185">Reference proteome</keyword>
<proteinExistence type="predicted"/>
<organism evidence="2 3">
    <name type="scientific">Steinernema glaseri</name>
    <dbReference type="NCBI Taxonomy" id="37863"/>
    <lineage>
        <taxon>Eukaryota</taxon>
        <taxon>Metazoa</taxon>
        <taxon>Ecdysozoa</taxon>
        <taxon>Nematoda</taxon>
        <taxon>Chromadorea</taxon>
        <taxon>Rhabditida</taxon>
        <taxon>Tylenchina</taxon>
        <taxon>Panagrolaimomorpha</taxon>
        <taxon>Strongyloidoidea</taxon>
        <taxon>Steinernematidae</taxon>
        <taxon>Steinernema</taxon>
    </lineage>
</organism>
<feature type="transmembrane region" description="Helical" evidence="1">
    <location>
        <begin position="255"/>
        <end position="275"/>
    </location>
</feature>
<sequence>MFSVPYTAVFILSYGLTVFSIYISWSLFTKNTRCFTYFLVAGRVLNCLLLFMWNIVLQPEFLDQLMCLRMHGVASTLPKYVVHLCVCVALICICTISLYYTHSAVYYLLVICFRDMEKKLFSGKYLSIAFFIYLLNGTLIFGLVYESVNLEAFPTENNVVCYMLSPQKHSKYVAMFTCAYVGFLIIISMAMMLLLFRFLQRNQTDANKKEIKAVVRTMTIMGLAPFTMAALPFLSIFTWSLFVSSSSALTLFSNISSHVAMMHYGVLIIVALLLLKPYRSAVLQMTGRKKVERVFIRTRTMAVSCAQ</sequence>
<evidence type="ECO:0000313" key="3">
    <source>
        <dbReference type="WBParaSite" id="L893_g7078.t1"/>
    </source>
</evidence>
<feature type="transmembrane region" description="Helical" evidence="1">
    <location>
        <begin position="125"/>
        <end position="145"/>
    </location>
</feature>
<feature type="transmembrane region" description="Helical" evidence="1">
    <location>
        <begin position="220"/>
        <end position="243"/>
    </location>
</feature>
<reference evidence="3" key="1">
    <citation type="submission" date="2016-11" db="UniProtKB">
        <authorList>
            <consortium name="WormBaseParasite"/>
        </authorList>
    </citation>
    <scope>IDENTIFICATION</scope>
</reference>